<keyword evidence="1" id="KW-0812">Transmembrane</keyword>
<reference evidence="2 3" key="1">
    <citation type="submission" date="2022-06" db="EMBL/GenBank/DDBJ databases">
        <title>Genomic Encyclopedia of Archaeal and Bacterial Type Strains, Phase II (KMG-II): from individual species to whole genera.</title>
        <authorList>
            <person name="Goeker M."/>
        </authorList>
    </citation>
    <scope>NUCLEOTIDE SEQUENCE [LARGE SCALE GENOMIC DNA]</scope>
    <source>
        <strain evidence="2 3">DSM 44255</strain>
    </source>
</reference>
<accession>A0ABT1IA26</accession>
<evidence type="ECO:0000313" key="2">
    <source>
        <dbReference type="EMBL" id="MCP2269487.1"/>
    </source>
</evidence>
<keyword evidence="3" id="KW-1185">Reference proteome</keyword>
<dbReference type="Proteomes" id="UP001205185">
    <property type="component" value="Unassembled WGS sequence"/>
</dbReference>
<name>A0ABT1IA26_9PSEU</name>
<keyword evidence="1" id="KW-0472">Membrane</keyword>
<protein>
    <submittedName>
        <fullName evidence="2">Uncharacterized protein</fullName>
    </submittedName>
</protein>
<dbReference type="RefSeq" id="WP_253886489.1">
    <property type="nucleotide sequence ID" value="NZ_BAAAVB010000012.1"/>
</dbReference>
<evidence type="ECO:0000256" key="1">
    <source>
        <dbReference type="SAM" id="Phobius"/>
    </source>
</evidence>
<evidence type="ECO:0000313" key="3">
    <source>
        <dbReference type="Proteomes" id="UP001205185"/>
    </source>
</evidence>
<feature type="transmembrane region" description="Helical" evidence="1">
    <location>
        <begin position="114"/>
        <end position="135"/>
    </location>
</feature>
<comment type="caution">
    <text evidence="2">The sequence shown here is derived from an EMBL/GenBank/DDBJ whole genome shotgun (WGS) entry which is preliminary data.</text>
</comment>
<feature type="transmembrane region" description="Helical" evidence="1">
    <location>
        <begin position="47"/>
        <end position="65"/>
    </location>
</feature>
<feature type="transmembrane region" description="Helical" evidence="1">
    <location>
        <begin position="85"/>
        <end position="107"/>
    </location>
</feature>
<sequence>MGEQELADRETFWRWAEVVIAASFPLAVVALAGIVLDIRLPAALDNLTLLAGVVFGLSLNAYLVGEGVTAVRRPGRGAAGTAAPAVGLGLVVAFYLFCLVSLIGLCFDTEPGVVLLARSVIGVALGLGLPVYAVLRFVGGRGVTN</sequence>
<proteinExistence type="predicted"/>
<organism evidence="2 3">
    <name type="scientific">Actinokineospora diospyrosa</name>
    <dbReference type="NCBI Taxonomy" id="103728"/>
    <lineage>
        <taxon>Bacteria</taxon>
        <taxon>Bacillati</taxon>
        <taxon>Actinomycetota</taxon>
        <taxon>Actinomycetes</taxon>
        <taxon>Pseudonocardiales</taxon>
        <taxon>Pseudonocardiaceae</taxon>
        <taxon>Actinokineospora</taxon>
    </lineage>
</organism>
<feature type="transmembrane region" description="Helical" evidence="1">
    <location>
        <begin position="12"/>
        <end position="35"/>
    </location>
</feature>
<dbReference type="EMBL" id="JAMTCO010000005">
    <property type="protein sequence ID" value="MCP2269487.1"/>
    <property type="molecule type" value="Genomic_DNA"/>
</dbReference>
<gene>
    <name evidence="2" type="ORF">LV75_001976</name>
</gene>
<keyword evidence="1" id="KW-1133">Transmembrane helix</keyword>